<dbReference type="GO" id="GO:0016301">
    <property type="term" value="F:kinase activity"/>
    <property type="evidence" value="ECO:0007669"/>
    <property type="project" value="UniProtKB-KW"/>
</dbReference>
<reference evidence="1 2" key="1">
    <citation type="submission" date="2024-09" db="EMBL/GenBank/DDBJ databases">
        <authorList>
            <person name="Sun Q."/>
            <person name="Mori K."/>
        </authorList>
    </citation>
    <scope>NUCLEOTIDE SEQUENCE [LARGE SCALE GENOMIC DNA]</scope>
    <source>
        <strain evidence="1 2">CECT 7682</strain>
    </source>
</reference>
<dbReference type="RefSeq" id="WP_290247374.1">
    <property type="nucleotide sequence ID" value="NZ_JAUFQT010000001.1"/>
</dbReference>
<organism evidence="1 2">
    <name type="scientific">Echinicola jeungdonensis</name>
    <dbReference type="NCBI Taxonomy" id="709343"/>
    <lineage>
        <taxon>Bacteria</taxon>
        <taxon>Pseudomonadati</taxon>
        <taxon>Bacteroidota</taxon>
        <taxon>Cytophagia</taxon>
        <taxon>Cytophagales</taxon>
        <taxon>Cyclobacteriaceae</taxon>
        <taxon>Echinicola</taxon>
    </lineage>
</organism>
<keyword evidence="2" id="KW-1185">Reference proteome</keyword>
<dbReference type="InterPro" id="IPR005338">
    <property type="entry name" value="Anhydro_N_Ac-Mur_kinase"/>
</dbReference>
<keyword evidence="1" id="KW-0418">Kinase</keyword>
<dbReference type="Proteomes" id="UP001589654">
    <property type="component" value="Unassembled WGS sequence"/>
</dbReference>
<dbReference type="InterPro" id="IPR043129">
    <property type="entry name" value="ATPase_NBD"/>
</dbReference>
<gene>
    <name evidence="1" type="ORF">ACFFUR_03350</name>
</gene>
<dbReference type="EC" id="2.7.1.170" evidence="1"/>
<protein>
    <submittedName>
        <fullName evidence="1">Anhydro-N-acetylmuramic acid kinase</fullName>
        <ecNumber evidence="1">2.7.1.170</ecNumber>
    </submittedName>
</protein>
<dbReference type="SUPFAM" id="SSF53067">
    <property type="entry name" value="Actin-like ATPase domain"/>
    <property type="match status" value="1"/>
</dbReference>
<sequence>MTSPGIFHLVGLMSGTSGDGLDMAYCRFEFNGQWKYEIIRAETEAFPNDLGKKLQNAPNFSGLQLSLLDREFGNWMGQAVKKFCQKFQLNADAIASHGHTVFHQPEKKFTLQIGNGWSLSRASGMPVICDFRSLDIQLGGQGAPLAPIGDHYLFPKYDFCLNLGGIANISMMKENQRIAFDISPFNLLLNYLAEKKGMPYDDQGKLARNGMVDPELLNALNHLSYYEQKGAKSLGREDLEKDFLPLIKNMDASPENISATLVEHYSIQISKSIKEYSLKKEQQVLVSGGGAYHTYFIEKLQHRLGKDIKVVVPEKSIIDYKEALIFAFLGVLRMRNEVNTFKSVTGASQNSCGGLLFDANK</sequence>
<dbReference type="Gene3D" id="3.30.420.40">
    <property type="match status" value="2"/>
</dbReference>
<dbReference type="PANTHER" id="PTHR30605:SF0">
    <property type="entry name" value="ANHYDRO-N-ACETYLMURAMIC ACID KINASE"/>
    <property type="match status" value="1"/>
</dbReference>
<comment type="caution">
    <text evidence="1">The sequence shown here is derived from an EMBL/GenBank/DDBJ whole genome shotgun (WGS) entry which is preliminary data.</text>
</comment>
<keyword evidence="1" id="KW-0808">Transferase</keyword>
<evidence type="ECO:0000313" key="1">
    <source>
        <dbReference type="EMBL" id="MFB9210827.1"/>
    </source>
</evidence>
<name>A0ABV5J1Y3_9BACT</name>
<dbReference type="Pfam" id="PF03702">
    <property type="entry name" value="AnmK"/>
    <property type="match status" value="1"/>
</dbReference>
<proteinExistence type="predicted"/>
<dbReference type="PANTHER" id="PTHR30605">
    <property type="entry name" value="ANHYDRO-N-ACETYLMURAMIC ACID KINASE"/>
    <property type="match status" value="1"/>
</dbReference>
<dbReference type="NCBIfam" id="NF007144">
    <property type="entry name" value="PRK09585.2-3"/>
    <property type="match status" value="1"/>
</dbReference>
<accession>A0ABV5J1Y3</accession>
<evidence type="ECO:0000313" key="2">
    <source>
        <dbReference type="Proteomes" id="UP001589654"/>
    </source>
</evidence>
<dbReference type="EMBL" id="JBHMEW010000011">
    <property type="protein sequence ID" value="MFB9210827.1"/>
    <property type="molecule type" value="Genomic_DNA"/>
</dbReference>